<reference evidence="2 3" key="1">
    <citation type="journal article" date="2019" name="Int. J. Syst. Evol. Microbiol.">
        <title>The Global Catalogue of Microorganisms (GCM) 10K type strain sequencing project: providing services to taxonomists for standard genome sequencing and annotation.</title>
        <authorList>
            <consortium name="The Broad Institute Genomics Platform"/>
            <consortium name="The Broad Institute Genome Sequencing Center for Infectious Disease"/>
            <person name="Wu L."/>
            <person name="Ma J."/>
        </authorList>
    </citation>
    <scope>NUCLEOTIDE SEQUENCE [LARGE SCALE GENOMIC DNA]</scope>
    <source>
        <strain evidence="2 3">JCM 14326</strain>
    </source>
</reference>
<name>A0ABN2NJM4_9MICO</name>
<organism evidence="2 3">
    <name type="scientific">Myceligenerans crystallogenes</name>
    <dbReference type="NCBI Taxonomy" id="316335"/>
    <lineage>
        <taxon>Bacteria</taxon>
        <taxon>Bacillati</taxon>
        <taxon>Actinomycetota</taxon>
        <taxon>Actinomycetes</taxon>
        <taxon>Micrococcales</taxon>
        <taxon>Promicromonosporaceae</taxon>
        <taxon>Myceligenerans</taxon>
    </lineage>
</organism>
<comment type="caution">
    <text evidence="2">The sequence shown here is derived from an EMBL/GenBank/DDBJ whole genome shotgun (WGS) entry which is preliminary data.</text>
</comment>
<sequence length="386" mass="41839">MPPVGTVAPDPGRSEESLSLFEHARRLREQHPDEPLPRDGHPFPDAVAHDRRSPRPPDSGLKGAAAADILARYFDEPSDDLTLLEGALHAVDVPIHHNDHIRAIAFRSDGDLVRHTGRRLVLEARDRCAAVIGLALLAVNPTDDDIDLIRTIGLLSERFASLASEALLRLRHGHESLLWLAERSSGWGRFYYLEALCKGAFRHRDWLLRHSCDGDFLDGYFAGTVAVEASLHEAIVRPDADDELVDHTGMLLSTMAGAGGMGIDLAKYPPAAIVLGAYTGHLAKQEPSGARARVALALGHALRSREAVAVGCTEQERQNLLNGLDETLNLSTWVTAAAEQIDWAGEWGKWARTAFELPPGLRVALEGSDHDGAAGQPVSGVHHIIG</sequence>
<evidence type="ECO:0000313" key="3">
    <source>
        <dbReference type="Proteomes" id="UP001501094"/>
    </source>
</evidence>
<evidence type="ECO:0000256" key="1">
    <source>
        <dbReference type="SAM" id="MobiDB-lite"/>
    </source>
</evidence>
<gene>
    <name evidence="2" type="ORF">GCM10009751_34130</name>
</gene>
<feature type="region of interest" description="Disordered" evidence="1">
    <location>
        <begin position="1"/>
        <end position="62"/>
    </location>
</feature>
<accession>A0ABN2NJM4</accession>
<proteinExistence type="predicted"/>
<keyword evidence="3" id="KW-1185">Reference proteome</keyword>
<dbReference type="EMBL" id="BAAANL010000007">
    <property type="protein sequence ID" value="GAA1871929.1"/>
    <property type="molecule type" value="Genomic_DNA"/>
</dbReference>
<feature type="compositionally biased region" description="Basic and acidic residues" evidence="1">
    <location>
        <begin position="12"/>
        <end position="55"/>
    </location>
</feature>
<evidence type="ECO:0000313" key="2">
    <source>
        <dbReference type="EMBL" id="GAA1871929.1"/>
    </source>
</evidence>
<protein>
    <submittedName>
        <fullName evidence="2">Uncharacterized protein</fullName>
    </submittedName>
</protein>
<dbReference type="Proteomes" id="UP001501094">
    <property type="component" value="Unassembled WGS sequence"/>
</dbReference>